<comment type="caution">
    <text evidence="2">The sequence shown here is derived from an EMBL/GenBank/DDBJ whole genome shotgun (WGS) entry which is preliminary data.</text>
</comment>
<evidence type="ECO:0008006" key="4">
    <source>
        <dbReference type="Google" id="ProtNLM"/>
    </source>
</evidence>
<feature type="region of interest" description="Disordered" evidence="1">
    <location>
        <begin position="483"/>
        <end position="526"/>
    </location>
</feature>
<evidence type="ECO:0000313" key="2">
    <source>
        <dbReference type="EMBL" id="KAK3346021.1"/>
    </source>
</evidence>
<keyword evidence="3" id="KW-1185">Reference proteome</keyword>
<feature type="compositionally biased region" description="Polar residues" evidence="1">
    <location>
        <begin position="512"/>
        <end position="524"/>
    </location>
</feature>
<feature type="region of interest" description="Disordered" evidence="1">
    <location>
        <begin position="599"/>
        <end position="625"/>
    </location>
</feature>
<dbReference type="Proteomes" id="UP001275084">
    <property type="component" value="Unassembled WGS sequence"/>
</dbReference>
<dbReference type="EMBL" id="JAUIQD010000006">
    <property type="protein sequence ID" value="KAK3346021.1"/>
    <property type="molecule type" value="Genomic_DNA"/>
</dbReference>
<dbReference type="AlphaFoldDB" id="A0AAJ0MA89"/>
<accession>A0AAJ0MA89</accession>
<reference evidence="2" key="2">
    <citation type="submission" date="2023-06" db="EMBL/GenBank/DDBJ databases">
        <authorList>
            <consortium name="Lawrence Berkeley National Laboratory"/>
            <person name="Haridas S."/>
            <person name="Hensen N."/>
            <person name="Bonometti L."/>
            <person name="Westerberg I."/>
            <person name="Brannstrom I.O."/>
            <person name="Guillou S."/>
            <person name="Cros-Aarteil S."/>
            <person name="Calhoun S."/>
            <person name="Kuo A."/>
            <person name="Mondo S."/>
            <person name="Pangilinan J."/>
            <person name="Riley R."/>
            <person name="Labutti K."/>
            <person name="Andreopoulos B."/>
            <person name="Lipzen A."/>
            <person name="Chen C."/>
            <person name="Yanf M."/>
            <person name="Daum C."/>
            <person name="Ng V."/>
            <person name="Clum A."/>
            <person name="Steindorff A."/>
            <person name="Ohm R."/>
            <person name="Martin F."/>
            <person name="Silar P."/>
            <person name="Natvig D."/>
            <person name="Lalanne C."/>
            <person name="Gautier V."/>
            <person name="Ament-Velasquez S.L."/>
            <person name="Kruys A."/>
            <person name="Hutchinson M.I."/>
            <person name="Powell A.J."/>
            <person name="Barry K."/>
            <person name="Miller A.N."/>
            <person name="Grigoriev I.V."/>
            <person name="Debuchy R."/>
            <person name="Gladieux P."/>
            <person name="Thoren M.H."/>
            <person name="Johannesson H."/>
        </authorList>
    </citation>
    <scope>NUCLEOTIDE SEQUENCE</scope>
    <source>
        <strain evidence="2">CBS 955.72</strain>
    </source>
</reference>
<proteinExistence type="predicted"/>
<protein>
    <recommendedName>
        <fullName evidence="4">NADH dehydrogenase (Ubiquinone)-like protein</fullName>
    </recommendedName>
</protein>
<evidence type="ECO:0000256" key="1">
    <source>
        <dbReference type="SAM" id="MobiDB-lite"/>
    </source>
</evidence>
<name>A0AAJ0MA89_9PEZI</name>
<evidence type="ECO:0000313" key="3">
    <source>
        <dbReference type="Proteomes" id="UP001275084"/>
    </source>
</evidence>
<sequence>MRYDDWDIILFPMGRDSKIPFKEFKVACHAVPDLELSHIHGSLGMPVMTCFVPSLPAGTPFQISIHSWKVPDISQFTRAYSKHADLVKFEARILLDGRMVASTAFDRRVHGPHLIASTFEFTKTGELERLRFPQFRRELLYQSHWSPSDDMGRIKVIISEGFPRDSLSVPIERVKNIVAFSFQHAPLEILESNGIAWPSPLMWRRSPFDTTMPVPTYQPEDGASLHTHSPRRKSGFPQKNSQVQGLQGLQVPSPIARGVFQSQPTNAFLGAQSFPMPWFQQNNAVANSPLSCPDPFSEAAYFEWINSMAGGQSSSIGFDGLTGKTTWSDTRNGSTQSSDASMPDYLSNSSIGEPMHISGVSLQDDNPMSLKVPTNTPTAVSGDDFQGTSLPWYPGPTGQLLPTDLATSLTHSLLNQPIPFPIQPQTIPLPASEIKSRKENRHLAIPDSNPSSAQSTPQATYIETRKFSHPVFTIGGGGNLGGNLHMINRPLSSSTSSSTTTNTTENSDGTSPSLQPIFSANNSRDGSEGFGANITHLSTGCSPVRHSSLQLLGQASGDCLESSSVNASGVNCLGGPSMGSGSAGTKRTRNFTPASQKVIDEEDEPRRASPHVRIAGFGGELANEA</sequence>
<organism evidence="2 3">
    <name type="scientific">Lasiosphaeria hispida</name>
    <dbReference type="NCBI Taxonomy" id="260671"/>
    <lineage>
        <taxon>Eukaryota</taxon>
        <taxon>Fungi</taxon>
        <taxon>Dikarya</taxon>
        <taxon>Ascomycota</taxon>
        <taxon>Pezizomycotina</taxon>
        <taxon>Sordariomycetes</taxon>
        <taxon>Sordariomycetidae</taxon>
        <taxon>Sordariales</taxon>
        <taxon>Lasiosphaeriaceae</taxon>
        <taxon>Lasiosphaeria</taxon>
    </lineage>
</organism>
<reference evidence="2" key="1">
    <citation type="journal article" date="2023" name="Mol. Phylogenet. Evol.">
        <title>Genome-scale phylogeny and comparative genomics of the fungal order Sordariales.</title>
        <authorList>
            <person name="Hensen N."/>
            <person name="Bonometti L."/>
            <person name="Westerberg I."/>
            <person name="Brannstrom I.O."/>
            <person name="Guillou S."/>
            <person name="Cros-Aarteil S."/>
            <person name="Calhoun S."/>
            <person name="Haridas S."/>
            <person name="Kuo A."/>
            <person name="Mondo S."/>
            <person name="Pangilinan J."/>
            <person name="Riley R."/>
            <person name="LaButti K."/>
            <person name="Andreopoulos B."/>
            <person name="Lipzen A."/>
            <person name="Chen C."/>
            <person name="Yan M."/>
            <person name="Daum C."/>
            <person name="Ng V."/>
            <person name="Clum A."/>
            <person name="Steindorff A."/>
            <person name="Ohm R.A."/>
            <person name="Martin F."/>
            <person name="Silar P."/>
            <person name="Natvig D.O."/>
            <person name="Lalanne C."/>
            <person name="Gautier V."/>
            <person name="Ament-Velasquez S.L."/>
            <person name="Kruys A."/>
            <person name="Hutchinson M.I."/>
            <person name="Powell A.J."/>
            <person name="Barry K."/>
            <person name="Miller A.N."/>
            <person name="Grigoriev I.V."/>
            <person name="Debuchy R."/>
            <person name="Gladieux P."/>
            <person name="Hiltunen Thoren M."/>
            <person name="Johannesson H."/>
        </authorList>
    </citation>
    <scope>NUCLEOTIDE SEQUENCE</scope>
    <source>
        <strain evidence="2">CBS 955.72</strain>
    </source>
</reference>
<gene>
    <name evidence="2" type="ORF">B0T25DRAFT_592368</name>
</gene>
<feature type="region of interest" description="Disordered" evidence="1">
    <location>
        <begin position="214"/>
        <end position="244"/>
    </location>
</feature>
<feature type="compositionally biased region" description="Low complexity" evidence="1">
    <location>
        <begin position="492"/>
        <end position="511"/>
    </location>
</feature>